<evidence type="ECO:0000313" key="3">
    <source>
        <dbReference type="Proteomes" id="UP000007015"/>
    </source>
</evidence>
<evidence type="ECO:0000313" key="2">
    <source>
        <dbReference type="EMBL" id="EEC79113.1"/>
    </source>
</evidence>
<feature type="region of interest" description="Disordered" evidence="1">
    <location>
        <begin position="92"/>
        <end position="113"/>
    </location>
</feature>
<dbReference type="HOGENOM" id="CLU_2137644_0_0_1"/>
<keyword evidence="3" id="KW-1185">Reference proteome</keyword>
<feature type="region of interest" description="Disordered" evidence="1">
    <location>
        <begin position="35"/>
        <end position="58"/>
    </location>
</feature>
<dbReference type="Gramene" id="BGIOSGA018159-TA">
    <property type="protein sequence ID" value="BGIOSGA018159-PA"/>
    <property type="gene ID" value="BGIOSGA018159"/>
</dbReference>
<reference evidence="2 3" key="1">
    <citation type="journal article" date="2005" name="PLoS Biol.">
        <title>The genomes of Oryza sativa: a history of duplications.</title>
        <authorList>
            <person name="Yu J."/>
            <person name="Wang J."/>
            <person name="Lin W."/>
            <person name="Li S."/>
            <person name="Li H."/>
            <person name="Zhou J."/>
            <person name="Ni P."/>
            <person name="Dong W."/>
            <person name="Hu S."/>
            <person name="Zeng C."/>
            <person name="Zhang J."/>
            <person name="Zhang Y."/>
            <person name="Li R."/>
            <person name="Xu Z."/>
            <person name="Li S."/>
            <person name="Li X."/>
            <person name="Zheng H."/>
            <person name="Cong L."/>
            <person name="Lin L."/>
            <person name="Yin J."/>
            <person name="Geng J."/>
            <person name="Li G."/>
            <person name="Shi J."/>
            <person name="Liu J."/>
            <person name="Lv H."/>
            <person name="Li J."/>
            <person name="Wang J."/>
            <person name="Deng Y."/>
            <person name="Ran L."/>
            <person name="Shi X."/>
            <person name="Wang X."/>
            <person name="Wu Q."/>
            <person name="Li C."/>
            <person name="Ren X."/>
            <person name="Wang J."/>
            <person name="Wang X."/>
            <person name="Li D."/>
            <person name="Liu D."/>
            <person name="Zhang X."/>
            <person name="Ji Z."/>
            <person name="Zhao W."/>
            <person name="Sun Y."/>
            <person name="Zhang Z."/>
            <person name="Bao J."/>
            <person name="Han Y."/>
            <person name="Dong L."/>
            <person name="Ji J."/>
            <person name="Chen P."/>
            <person name="Wu S."/>
            <person name="Liu J."/>
            <person name="Xiao Y."/>
            <person name="Bu D."/>
            <person name="Tan J."/>
            <person name="Yang L."/>
            <person name="Ye C."/>
            <person name="Zhang J."/>
            <person name="Xu J."/>
            <person name="Zhou Y."/>
            <person name="Yu Y."/>
            <person name="Zhang B."/>
            <person name="Zhuang S."/>
            <person name="Wei H."/>
            <person name="Liu B."/>
            <person name="Lei M."/>
            <person name="Yu H."/>
            <person name="Li Y."/>
            <person name="Xu H."/>
            <person name="Wei S."/>
            <person name="He X."/>
            <person name="Fang L."/>
            <person name="Zhang Z."/>
            <person name="Zhang Y."/>
            <person name="Huang X."/>
            <person name="Su Z."/>
            <person name="Tong W."/>
            <person name="Li J."/>
            <person name="Tong Z."/>
            <person name="Li S."/>
            <person name="Ye J."/>
            <person name="Wang L."/>
            <person name="Fang L."/>
            <person name="Lei T."/>
            <person name="Chen C."/>
            <person name="Chen H."/>
            <person name="Xu Z."/>
            <person name="Li H."/>
            <person name="Huang H."/>
            <person name="Zhang F."/>
            <person name="Xu H."/>
            <person name="Li N."/>
            <person name="Zhao C."/>
            <person name="Li S."/>
            <person name="Dong L."/>
            <person name="Huang Y."/>
            <person name="Li L."/>
            <person name="Xi Y."/>
            <person name="Qi Q."/>
            <person name="Li W."/>
            <person name="Zhang B."/>
            <person name="Hu W."/>
            <person name="Zhang Y."/>
            <person name="Tian X."/>
            <person name="Jiao Y."/>
            <person name="Liang X."/>
            <person name="Jin J."/>
            <person name="Gao L."/>
            <person name="Zheng W."/>
            <person name="Hao B."/>
            <person name="Liu S."/>
            <person name="Wang W."/>
            <person name="Yuan L."/>
            <person name="Cao M."/>
            <person name="McDermott J."/>
            <person name="Samudrala R."/>
            <person name="Wang J."/>
            <person name="Wong G.K."/>
            <person name="Yang H."/>
        </authorList>
    </citation>
    <scope>NUCLEOTIDE SEQUENCE [LARGE SCALE GENOMIC DNA]</scope>
    <source>
        <strain evidence="3">cv. 93-11</strain>
    </source>
</reference>
<name>B8AXQ6_ORYSI</name>
<dbReference type="EMBL" id="CM000130">
    <property type="protein sequence ID" value="EEC79113.1"/>
    <property type="molecule type" value="Genomic_DNA"/>
</dbReference>
<accession>B8AXQ6</accession>
<proteinExistence type="predicted"/>
<protein>
    <submittedName>
        <fullName evidence="2">Uncharacterized protein</fullName>
    </submittedName>
</protein>
<feature type="compositionally biased region" description="Basic and acidic residues" evidence="1">
    <location>
        <begin position="99"/>
        <end position="113"/>
    </location>
</feature>
<evidence type="ECO:0000256" key="1">
    <source>
        <dbReference type="SAM" id="MobiDB-lite"/>
    </source>
</evidence>
<gene>
    <name evidence="2" type="ORF">OsI_19746</name>
</gene>
<dbReference type="AlphaFoldDB" id="B8AXQ6"/>
<dbReference type="Proteomes" id="UP000007015">
    <property type="component" value="Chromosome 5"/>
</dbReference>
<sequence>MEEEEEGIRSSPLRRLVTGSTAHRMTAIVTGVVFSLSSSSSSPSAPSSHSASRAQSGEVVVRGLGEGVEENVVVEEGVERVLGERAMGIEGEEVVGNEADERVGGGSEGPRRL</sequence>
<organism evidence="2 3">
    <name type="scientific">Oryza sativa subsp. indica</name>
    <name type="common">Rice</name>
    <dbReference type="NCBI Taxonomy" id="39946"/>
    <lineage>
        <taxon>Eukaryota</taxon>
        <taxon>Viridiplantae</taxon>
        <taxon>Streptophyta</taxon>
        <taxon>Embryophyta</taxon>
        <taxon>Tracheophyta</taxon>
        <taxon>Spermatophyta</taxon>
        <taxon>Magnoliopsida</taxon>
        <taxon>Liliopsida</taxon>
        <taxon>Poales</taxon>
        <taxon>Poaceae</taxon>
        <taxon>BOP clade</taxon>
        <taxon>Oryzoideae</taxon>
        <taxon>Oryzeae</taxon>
        <taxon>Oryzinae</taxon>
        <taxon>Oryza</taxon>
        <taxon>Oryza sativa</taxon>
    </lineage>
</organism>